<gene>
    <name evidence="2" type="ORF">H9705_01085</name>
</gene>
<organism evidence="2 3">
    <name type="scientific">Candidatus Fusicatenibacter intestinigallinarum</name>
    <dbReference type="NCBI Taxonomy" id="2838598"/>
    <lineage>
        <taxon>Bacteria</taxon>
        <taxon>Bacillati</taxon>
        <taxon>Bacillota</taxon>
        <taxon>Clostridia</taxon>
        <taxon>Lachnospirales</taxon>
        <taxon>Lachnospiraceae</taxon>
        <taxon>Fusicatenibacter</taxon>
    </lineage>
</organism>
<keyword evidence="1" id="KW-1133">Transmembrane helix</keyword>
<dbReference type="AlphaFoldDB" id="A0A9D2N9Y8"/>
<name>A0A9D2N9Y8_9FIRM</name>
<evidence type="ECO:0008006" key="4">
    <source>
        <dbReference type="Google" id="ProtNLM"/>
    </source>
</evidence>
<dbReference type="EMBL" id="DWWU01000006">
    <property type="protein sequence ID" value="HJC14407.1"/>
    <property type="molecule type" value="Genomic_DNA"/>
</dbReference>
<feature type="transmembrane region" description="Helical" evidence="1">
    <location>
        <begin position="12"/>
        <end position="37"/>
    </location>
</feature>
<reference evidence="2" key="2">
    <citation type="submission" date="2021-04" db="EMBL/GenBank/DDBJ databases">
        <authorList>
            <person name="Gilroy R."/>
        </authorList>
    </citation>
    <scope>NUCLEOTIDE SEQUENCE</scope>
    <source>
        <strain evidence="2">CHK185-5351</strain>
    </source>
</reference>
<sequence length="156" mass="17102">MKSVTGTQRRSSLFLIELMISIFFFAIASSVCIQLFAEARRITEETTAENQALLQAQSAASVFYAGGGTLQLFPESFPGADTAGGTWAAVFFDENWKICENGTEAVRQMTVSVSGSSDGTFSDADISVRDMEKDTKLCELHVRYHAPDENSHISER</sequence>
<dbReference type="Proteomes" id="UP000823849">
    <property type="component" value="Unassembled WGS sequence"/>
</dbReference>
<reference evidence="2" key="1">
    <citation type="journal article" date="2021" name="PeerJ">
        <title>Extensive microbial diversity within the chicken gut microbiome revealed by metagenomics and culture.</title>
        <authorList>
            <person name="Gilroy R."/>
            <person name="Ravi A."/>
            <person name="Getino M."/>
            <person name="Pursley I."/>
            <person name="Horton D.L."/>
            <person name="Alikhan N.F."/>
            <person name="Baker D."/>
            <person name="Gharbi K."/>
            <person name="Hall N."/>
            <person name="Watson M."/>
            <person name="Adriaenssens E.M."/>
            <person name="Foster-Nyarko E."/>
            <person name="Jarju S."/>
            <person name="Secka A."/>
            <person name="Antonio M."/>
            <person name="Oren A."/>
            <person name="Chaudhuri R.R."/>
            <person name="La Ragione R."/>
            <person name="Hildebrand F."/>
            <person name="Pallen M.J."/>
        </authorList>
    </citation>
    <scope>NUCLEOTIDE SEQUENCE</scope>
    <source>
        <strain evidence="2">CHK185-5351</strain>
    </source>
</reference>
<keyword evidence="1" id="KW-0812">Transmembrane</keyword>
<evidence type="ECO:0000313" key="3">
    <source>
        <dbReference type="Proteomes" id="UP000823849"/>
    </source>
</evidence>
<evidence type="ECO:0000313" key="2">
    <source>
        <dbReference type="EMBL" id="HJC14407.1"/>
    </source>
</evidence>
<keyword evidence="1" id="KW-0472">Membrane</keyword>
<dbReference type="InterPro" id="IPR045584">
    <property type="entry name" value="Pilin-like"/>
</dbReference>
<evidence type="ECO:0000256" key="1">
    <source>
        <dbReference type="SAM" id="Phobius"/>
    </source>
</evidence>
<protein>
    <recommendedName>
        <fullName evidence="4">Tfp pilus assembly protein PilV</fullName>
    </recommendedName>
</protein>
<comment type="caution">
    <text evidence="2">The sequence shown here is derived from an EMBL/GenBank/DDBJ whole genome shotgun (WGS) entry which is preliminary data.</text>
</comment>
<dbReference type="SUPFAM" id="SSF54523">
    <property type="entry name" value="Pili subunits"/>
    <property type="match status" value="1"/>
</dbReference>
<proteinExistence type="predicted"/>
<accession>A0A9D2N9Y8</accession>